<dbReference type="EMBL" id="BLZA01000007">
    <property type="protein sequence ID" value="GHJ84458.1"/>
    <property type="molecule type" value="Genomic_DNA"/>
</dbReference>
<dbReference type="OrthoDB" id="159449at2759"/>
<dbReference type="Proteomes" id="UP000620104">
    <property type="component" value="Unassembled WGS sequence"/>
</dbReference>
<accession>A0A8H3YCR5</accession>
<feature type="compositionally biased region" description="Pro residues" evidence="1">
    <location>
        <begin position="556"/>
        <end position="565"/>
    </location>
</feature>
<sequence length="1314" mass="141659">MKGLQSQAEPLDAGIYNRRSPSLPTQAVKNSNALESRNNESGTSGKHGLDAMSLAKWNKLAERGGIGKAVALGDCMADRKGDLMFLAGDEITVLRALSEEVFLGHCEGVIGRFYRPQVRFKEVQPIIASSSNVIQVSSSDSSVGDETVVDESPVQTSTNENLKLVDQQTRSSLGQNAPDQAIQKGMKNCAILEKSTGGEEDILEASPDQAQGVARQVEPLASTSPSIASTRSRRPTSDTQMQIKAESVAMALRRFGAGSDREEGDSFGRTRQSRDSSLDGSECSWSSTHESDEISEGSIHYPTISFIDRLKASRIPAAQLASAQSVASVASAKSVAEEKKMDNDSTDVATPSLELPSAPVVLQPSPPPRPQKSRFRSQPAEGLPDVVCTNTSTEVGSKDAASEEGPHNASTVAGAEAACANPLILEDELTQGGGGDVRSNHTRESNPFEFGIGVSAASTPSGIMTPAMEDTGIPSSSHLEAAASPSGHPELSGQTLTVPGGALARELANRFSSNSEVLRKHHINEEGDQSYFPIVPVEQGSPKAKTESPLSSDPEPAQPATPEPASPGSKSSPIPEYSASCLSIPSSPISRNVSEPPVTETHGLGLEPQDHGDSWNILDDYVDSSPIVDTLSRCEDSTSQTSASVPAEAFPMDNRIDTPVVKKKPSGILKIRTTPQPDTSTYSPRSTLTPTSAQTFQQTSPEGSMSPDTHRFRAFAMTFPSPSQTPTKSTSGKALSAPSSGQKSAEATRLVQEDTLHGQLAMDLTSARNPVPINFLLGHSTGSPLQYAEYPAAAHTPPQRVDRGTPSPANGKHSPKAPSSPFFPTRSDKPRTRSFSIVEVPLPLHKSDSSNSLQKAYAGVLQNGHVANQQRPVEEEDKVKRSLSRKGSAKLSALRRKLSLKGEDRPDLSSILHNDHQPPLPDRSSTRSFTARKASVEGQPWADGNGIESHSLPPLPSTPIMNRNIPPVPVSALNEEPPKSVPNPAATVASLKPAIEKPSRFPSARPLAVTEYDQYGFLADQSPVPPFAPPRMSEKEVTKLEQTLLSLTDRPQTSSSSQKVKALVESYLPPSVRGRVWSWLLNAPVLPHQQYQSYIDSFDIPQLEMDPSLIVRFGNHRAFIQGFHSVQQMMFLYIIRHQNAPPPPPDTIWIASVFLSQSFHDADAYALYESFLGRISESWTGGQLRQWAEALQEAIQAHDRELATHLATCPDLYYTVLQRWCLTMFAEAMPLPTCLRAIDLVIAQGVPAIIKLASVIILLCTKRLLTIFNPKDLISYLRQPSQEWLSPENVIQNTGKIALPKTGFHSPRLGSPRT</sequence>
<proteinExistence type="predicted"/>
<feature type="compositionally biased region" description="Polar residues" evidence="1">
    <location>
        <begin position="19"/>
        <end position="44"/>
    </location>
</feature>
<comment type="caution">
    <text evidence="3">The sequence shown here is derived from an EMBL/GenBank/DDBJ whole genome shotgun (WGS) entry which is preliminary data.</text>
</comment>
<feature type="compositionally biased region" description="Low complexity" evidence="1">
    <location>
        <begin position="718"/>
        <end position="731"/>
    </location>
</feature>
<organism evidence="3 4">
    <name type="scientific">Naganishia liquefaciens</name>
    <dbReference type="NCBI Taxonomy" id="104408"/>
    <lineage>
        <taxon>Eukaryota</taxon>
        <taxon>Fungi</taxon>
        <taxon>Dikarya</taxon>
        <taxon>Basidiomycota</taxon>
        <taxon>Agaricomycotina</taxon>
        <taxon>Tremellomycetes</taxon>
        <taxon>Filobasidiales</taxon>
        <taxon>Filobasidiaceae</taxon>
        <taxon>Naganishia</taxon>
    </lineage>
</organism>
<dbReference type="PANTHER" id="PTHR47219">
    <property type="entry name" value="RAB GTPASE-ACTIVATING PROTEIN 1-LIKE"/>
    <property type="match status" value="1"/>
</dbReference>
<evidence type="ECO:0000259" key="2">
    <source>
        <dbReference type="PROSITE" id="PS50086"/>
    </source>
</evidence>
<feature type="region of interest" description="Disordered" evidence="1">
    <location>
        <begin position="1"/>
        <end position="48"/>
    </location>
</feature>
<feature type="region of interest" description="Disordered" evidence="1">
    <location>
        <begin position="529"/>
        <end position="611"/>
    </location>
</feature>
<dbReference type="Pfam" id="PF23436">
    <property type="entry name" value="RabGap-TBC_2"/>
    <property type="match status" value="1"/>
</dbReference>
<evidence type="ECO:0000313" key="4">
    <source>
        <dbReference type="Proteomes" id="UP000620104"/>
    </source>
</evidence>
<gene>
    <name evidence="3" type="ORF">NliqN6_0860</name>
</gene>
<feature type="region of interest" description="Disordered" evidence="1">
    <location>
        <begin position="209"/>
        <end position="241"/>
    </location>
</feature>
<feature type="domain" description="Rab-GAP TBC" evidence="2">
    <location>
        <begin position="1067"/>
        <end position="1245"/>
    </location>
</feature>
<feature type="region of interest" description="Disordered" evidence="1">
    <location>
        <begin position="864"/>
        <end position="981"/>
    </location>
</feature>
<dbReference type="PROSITE" id="PS50086">
    <property type="entry name" value="TBC_RABGAP"/>
    <property type="match status" value="1"/>
</dbReference>
<feature type="region of interest" description="Disordered" evidence="1">
    <location>
        <begin position="429"/>
        <end position="496"/>
    </location>
</feature>
<feature type="region of interest" description="Disordered" evidence="1">
    <location>
        <begin position="632"/>
        <end position="747"/>
    </location>
</feature>
<dbReference type="InterPro" id="IPR036028">
    <property type="entry name" value="SH3-like_dom_sf"/>
</dbReference>
<dbReference type="Gene3D" id="1.10.472.80">
    <property type="entry name" value="Ypt/Rab-GAP domain of gyp1p, domain 3"/>
    <property type="match status" value="1"/>
</dbReference>
<name>A0A8H3YCR5_9TREE</name>
<feature type="region of interest" description="Disordered" evidence="1">
    <location>
        <begin position="257"/>
        <end position="295"/>
    </location>
</feature>
<evidence type="ECO:0000313" key="3">
    <source>
        <dbReference type="EMBL" id="GHJ84458.1"/>
    </source>
</evidence>
<dbReference type="InterPro" id="IPR050302">
    <property type="entry name" value="Rab_GAP_TBC_domain"/>
</dbReference>
<feature type="region of interest" description="Disordered" evidence="1">
    <location>
        <begin position="336"/>
        <end position="407"/>
    </location>
</feature>
<feature type="region of interest" description="Disordered" evidence="1">
    <location>
        <begin position="795"/>
        <end position="830"/>
    </location>
</feature>
<dbReference type="SUPFAM" id="SSF50044">
    <property type="entry name" value="SH3-domain"/>
    <property type="match status" value="1"/>
</dbReference>
<reference evidence="3" key="1">
    <citation type="submission" date="2020-07" db="EMBL/GenBank/DDBJ databases">
        <title>Draft Genome Sequence of a Deep-Sea Yeast, Naganishia (Cryptococcus) liquefaciens strain N6.</title>
        <authorList>
            <person name="Han Y.W."/>
            <person name="Kajitani R."/>
            <person name="Morimoto H."/>
            <person name="Parhat M."/>
            <person name="Tsubouchi H."/>
            <person name="Bakenova O."/>
            <person name="Ogata M."/>
            <person name="Argunhan B."/>
            <person name="Aoki R."/>
            <person name="Kajiwara S."/>
            <person name="Itoh T."/>
            <person name="Iwasaki H."/>
        </authorList>
    </citation>
    <scope>NUCLEOTIDE SEQUENCE</scope>
    <source>
        <strain evidence="3">N6</strain>
    </source>
</reference>
<feature type="compositionally biased region" description="Polar residues" evidence="1">
    <location>
        <begin position="673"/>
        <end position="707"/>
    </location>
</feature>
<feature type="compositionally biased region" description="Polar residues" evidence="1">
    <location>
        <begin position="580"/>
        <end position="593"/>
    </location>
</feature>
<protein>
    <recommendedName>
        <fullName evidence="2">Rab-GAP TBC domain-containing protein</fullName>
    </recommendedName>
</protein>
<keyword evidence="4" id="KW-1185">Reference proteome</keyword>
<dbReference type="SUPFAM" id="SSF47923">
    <property type="entry name" value="Ypt/Rab-GAP domain of gyp1p"/>
    <property type="match status" value="1"/>
</dbReference>
<feature type="compositionally biased region" description="Basic and acidic residues" evidence="1">
    <location>
        <begin position="259"/>
        <end position="277"/>
    </location>
</feature>
<dbReference type="SMART" id="SM00164">
    <property type="entry name" value="TBC"/>
    <property type="match status" value="1"/>
</dbReference>
<dbReference type="InterPro" id="IPR000195">
    <property type="entry name" value="Rab-GAP-TBC_dom"/>
</dbReference>
<evidence type="ECO:0000256" key="1">
    <source>
        <dbReference type="SAM" id="MobiDB-lite"/>
    </source>
</evidence>
<feature type="compositionally biased region" description="Basic and acidic residues" evidence="1">
    <location>
        <begin position="396"/>
        <end position="406"/>
    </location>
</feature>
<dbReference type="InterPro" id="IPR035969">
    <property type="entry name" value="Rab-GAP_TBC_sf"/>
</dbReference>
<feature type="compositionally biased region" description="Basic residues" evidence="1">
    <location>
        <begin position="881"/>
        <end position="899"/>
    </location>
</feature>
<feature type="compositionally biased region" description="Polar residues" evidence="1">
    <location>
        <begin position="221"/>
        <end position="230"/>
    </location>
</feature>